<dbReference type="SUPFAM" id="SSF52540">
    <property type="entry name" value="P-loop containing nucleoside triphosphate hydrolases"/>
    <property type="match status" value="1"/>
</dbReference>
<dbReference type="Pfam" id="PF00580">
    <property type="entry name" value="UvrD-helicase"/>
    <property type="match status" value="1"/>
</dbReference>
<dbReference type="EMBL" id="PYGA01000014">
    <property type="protein sequence ID" value="PSK95736.1"/>
    <property type="molecule type" value="Genomic_DNA"/>
</dbReference>
<keyword evidence="2 9" id="KW-0378">Hydrolase</keyword>
<dbReference type="PANTHER" id="PTHR11070:SF45">
    <property type="entry name" value="DNA 3'-5' HELICASE"/>
    <property type="match status" value="1"/>
</dbReference>
<dbReference type="GO" id="GO:0005829">
    <property type="term" value="C:cytosol"/>
    <property type="evidence" value="ECO:0007669"/>
    <property type="project" value="TreeGrafter"/>
</dbReference>
<dbReference type="GO" id="GO:0016887">
    <property type="term" value="F:ATP hydrolysis activity"/>
    <property type="evidence" value="ECO:0007669"/>
    <property type="project" value="RHEA"/>
</dbReference>
<evidence type="ECO:0000313" key="12">
    <source>
        <dbReference type="Proteomes" id="UP000240542"/>
    </source>
</evidence>
<sequence length="738" mass="81575">MSVTLRLLDRADSEIAKLPRNMRGAVWDFMHKFRIDPSAPGLRFKALKDGGGKGTGERLYSGRVTDDYRALLLHLGDEEYLLVSVKHRRDVYTNLDRVSYTINRVTGGIEYIDLSTVESRVNDTTAPSAEQGPAVAPAPRSYPLFAAYGDAQLLDLGVSPVLLPLIRRITTEGELEGLIEFAPQLTSEVLIELFSGRPVEEVLEYVTRPQATADDVDPEDYRAALDRPATIVSSEDEAVQGALGEGFARWQVFLHPEQRKLVERARNGPARVSGGPGTGKTIVALHRVRHLAARAPAGGKPILLTTYTKNLAKDLSDRLRELGGQELLDRVEVAHVDAVVSTVLNENGVRGARPIADRQVVEQWRAMLAELGEERWTPEFLAEEWTEVILGQAVNSRAAYFRVRRPGRGQLRRPDRDAIWQLVERFTKRLDDLGLTTFLQRAERAARLEMGRDIDIRAKAAQRDERGGAPNLHFEAGSGGLLRHRYRHVVVDEAQDLNPAHWMLLRAMVPPGPDDMFLVGDTHQRIYENQISLGSLGVNIRGRSARLTLSYRTTRQILGSAIGLLKGEVYDDLDGGAEALDGYRSILSGARPRLGAFRTWDEELDGVVAQIRAWSEAGEALSSIGVSAPTKDMVTDVLGALGRAGVTAVEIGREGGPRDAVRVGTMHRCKGLEFQHMCVTGIADGLLPRHVQGSAKQMERQRQRDRSLLFVAATRARDTLVITHHATPSPFLLPLRVD</sequence>
<evidence type="ECO:0000256" key="4">
    <source>
        <dbReference type="ARBA" id="ARBA00022840"/>
    </source>
</evidence>
<evidence type="ECO:0000256" key="3">
    <source>
        <dbReference type="ARBA" id="ARBA00022806"/>
    </source>
</evidence>
<dbReference type="GO" id="GO:0043138">
    <property type="term" value="F:3'-5' DNA helicase activity"/>
    <property type="evidence" value="ECO:0007669"/>
    <property type="project" value="UniProtKB-EC"/>
</dbReference>
<keyword evidence="12" id="KW-1185">Reference proteome</keyword>
<dbReference type="EC" id="5.6.2.4" evidence="7"/>
<comment type="catalytic activity">
    <reaction evidence="8">
        <text>ATP + H2O = ADP + phosphate + H(+)</text>
        <dbReference type="Rhea" id="RHEA:13065"/>
        <dbReference type="ChEBI" id="CHEBI:15377"/>
        <dbReference type="ChEBI" id="CHEBI:15378"/>
        <dbReference type="ChEBI" id="CHEBI:30616"/>
        <dbReference type="ChEBI" id="CHEBI:43474"/>
        <dbReference type="ChEBI" id="CHEBI:456216"/>
        <dbReference type="EC" id="5.6.2.4"/>
    </reaction>
</comment>
<evidence type="ECO:0000313" key="11">
    <source>
        <dbReference type="EMBL" id="PSK95736.1"/>
    </source>
</evidence>
<gene>
    <name evidence="11" type="ORF">CLV63_114169</name>
</gene>
<dbReference type="InterPro" id="IPR035093">
    <property type="entry name" value="RelE/ParE_toxin_dom_sf"/>
</dbReference>
<dbReference type="Gene3D" id="3.40.50.300">
    <property type="entry name" value="P-loop containing nucleotide triphosphate hydrolases"/>
    <property type="match status" value="2"/>
</dbReference>
<keyword evidence="4 9" id="KW-0067">ATP-binding</keyword>
<dbReference type="InterPro" id="IPR027417">
    <property type="entry name" value="P-loop_NTPase"/>
</dbReference>
<comment type="catalytic activity">
    <reaction evidence="6">
        <text>Couples ATP hydrolysis with the unwinding of duplex DNA by translocating in the 3'-5' direction.</text>
        <dbReference type="EC" id="5.6.2.4"/>
    </reaction>
</comment>
<dbReference type="GO" id="GO:0003677">
    <property type="term" value="F:DNA binding"/>
    <property type="evidence" value="ECO:0007669"/>
    <property type="project" value="InterPro"/>
</dbReference>
<dbReference type="PANTHER" id="PTHR11070">
    <property type="entry name" value="UVRD / RECB / PCRA DNA HELICASE FAMILY MEMBER"/>
    <property type="match status" value="1"/>
</dbReference>
<dbReference type="RefSeq" id="WP_106584655.1">
    <property type="nucleotide sequence ID" value="NZ_PYGA01000014.1"/>
</dbReference>
<dbReference type="GO" id="GO:0000725">
    <property type="term" value="P:recombinational repair"/>
    <property type="evidence" value="ECO:0007669"/>
    <property type="project" value="TreeGrafter"/>
</dbReference>
<proteinExistence type="predicted"/>
<comment type="caution">
    <text evidence="11">The sequence shown here is derived from an EMBL/GenBank/DDBJ whole genome shotgun (WGS) entry which is preliminary data.</text>
</comment>
<dbReference type="InterPro" id="IPR014017">
    <property type="entry name" value="DNA_helicase_UvrD-like_C"/>
</dbReference>
<keyword evidence="1 9" id="KW-0547">Nucleotide-binding</keyword>
<dbReference type="AlphaFoldDB" id="A0A2P8DET1"/>
<accession>A0A2P8DET1</accession>
<protein>
    <recommendedName>
        <fullName evidence="7">DNA 3'-5' helicase</fullName>
        <ecNumber evidence="7">5.6.2.4</ecNumber>
    </recommendedName>
</protein>
<feature type="binding site" evidence="9">
    <location>
        <begin position="274"/>
        <end position="281"/>
    </location>
    <ligand>
        <name>ATP</name>
        <dbReference type="ChEBI" id="CHEBI:30616"/>
    </ligand>
</feature>
<dbReference type="PROSITE" id="PS51198">
    <property type="entry name" value="UVRD_HELICASE_ATP_BIND"/>
    <property type="match status" value="1"/>
</dbReference>
<dbReference type="Pfam" id="PF13361">
    <property type="entry name" value="UvrD_C"/>
    <property type="match status" value="1"/>
</dbReference>
<evidence type="ECO:0000256" key="9">
    <source>
        <dbReference type="PROSITE-ProRule" id="PRU00560"/>
    </source>
</evidence>
<keyword evidence="5" id="KW-0413">Isomerase</keyword>
<evidence type="ECO:0000256" key="5">
    <source>
        <dbReference type="ARBA" id="ARBA00023235"/>
    </source>
</evidence>
<reference evidence="11 12" key="1">
    <citation type="submission" date="2018-03" db="EMBL/GenBank/DDBJ databases">
        <title>Genomic Encyclopedia of Archaeal and Bacterial Type Strains, Phase II (KMG-II): from individual species to whole genera.</title>
        <authorList>
            <person name="Goeker M."/>
        </authorList>
    </citation>
    <scope>NUCLEOTIDE SEQUENCE [LARGE SCALE GENOMIC DNA]</scope>
    <source>
        <strain evidence="11 12">DSM 45312</strain>
    </source>
</reference>
<dbReference type="GO" id="GO:0005524">
    <property type="term" value="F:ATP binding"/>
    <property type="evidence" value="ECO:0007669"/>
    <property type="project" value="UniProtKB-UniRule"/>
</dbReference>
<dbReference type="OrthoDB" id="3196525at2"/>
<evidence type="ECO:0000256" key="7">
    <source>
        <dbReference type="ARBA" id="ARBA00034808"/>
    </source>
</evidence>
<evidence type="ECO:0000256" key="8">
    <source>
        <dbReference type="ARBA" id="ARBA00048988"/>
    </source>
</evidence>
<dbReference type="Gene3D" id="3.30.2310.20">
    <property type="entry name" value="RelE-like"/>
    <property type="match status" value="1"/>
</dbReference>
<keyword evidence="3 9" id="KW-0347">Helicase</keyword>
<feature type="domain" description="UvrD-like helicase ATP-binding" evidence="10">
    <location>
        <begin position="253"/>
        <end position="554"/>
    </location>
</feature>
<evidence type="ECO:0000259" key="10">
    <source>
        <dbReference type="PROSITE" id="PS51198"/>
    </source>
</evidence>
<dbReference type="InterPro" id="IPR000212">
    <property type="entry name" value="DNA_helicase_UvrD/REP"/>
</dbReference>
<evidence type="ECO:0000256" key="1">
    <source>
        <dbReference type="ARBA" id="ARBA00022741"/>
    </source>
</evidence>
<evidence type="ECO:0000256" key="2">
    <source>
        <dbReference type="ARBA" id="ARBA00022801"/>
    </source>
</evidence>
<dbReference type="Proteomes" id="UP000240542">
    <property type="component" value="Unassembled WGS sequence"/>
</dbReference>
<organism evidence="11 12">
    <name type="scientific">Murinocardiopsis flavida</name>
    <dbReference type="NCBI Taxonomy" id="645275"/>
    <lineage>
        <taxon>Bacteria</taxon>
        <taxon>Bacillati</taxon>
        <taxon>Actinomycetota</taxon>
        <taxon>Actinomycetes</taxon>
        <taxon>Streptosporangiales</taxon>
        <taxon>Nocardiopsidaceae</taxon>
        <taxon>Murinocardiopsis</taxon>
    </lineage>
</organism>
<dbReference type="SUPFAM" id="SSF143011">
    <property type="entry name" value="RelE-like"/>
    <property type="match status" value="1"/>
</dbReference>
<name>A0A2P8DET1_9ACTN</name>
<dbReference type="InterPro" id="IPR014016">
    <property type="entry name" value="UvrD-like_ATP-bd"/>
</dbReference>
<evidence type="ECO:0000256" key="6">
    <source>
        <dbReference type="ARBA" id="ARBA00034617"/>
    </source>
</evidence>